<dbReference type="Pfam" id="PF00383">
    <property type="entry name" value="dCMP_cyt_deam_1"/>
    <property type="match status" value="1"/>
</dbReference>
<evidence type="ECO:0000313" key="6">
    <source>
        <dbReference type="EMBL" id="GGA75289.1"/>
    </source>
</evidence>
<dbReference type="InterPro" id="IPR002125">
    <property type="entry name" value="CMP_dCMP_dom"/>
</dbReference>
<dbReference type="CDD" id="cd01283">
    <property type="entry name" value="cytidine_deaminase"/>
    <property type="match status" value="1"/>
</dbReference>
<comment type="caution">
    <text evidence="6">The sequence shown here is derived from an EMBL/GenBank/DDBJ whole genome shotgun (WGS) entry which is preliminary data.</text>
</comment>
<keyword evidence="3" id="KW-0378">Hydrolase</keyword>
<dbReference type="GO" id="GO:0042802">
    <property type="term" value="F:identical protein binding"/>
    <property type="evidence" value="ECO:0007669"/>
    <property type="project" value="UniProtKB-ARBA"/>
</dbReference>
<dbReference type="Proteomes" id="UP000613512">
    <property type="component" value="Unassembled WGS sequence"/>
</dbReference>
<evidence type="ECO:0000259" key="5">
    <source>
        <dbReference type="PROSITE" id="PS51747"/>
    </source>
</evidence>
<evidence type="ECO:0000256" key="2">
    <source>
        <dbReference type="ARBA" id="ARBA00022723"/>
    </source>
</evidence>
<dbReference type="PANTHER" id="PTHR11644">
    <property type="entry name" value="CYTIDINE DEAMINASE"/>
    <property type="match status" value="1"/>
</dbReference>
<accession>A0A916RX98</accession>
<keyword evidence="2" id="KW-0479">Metal-binding</keyword>
<evidence type="ECO:0000313" key="7">
    <source>
        <dbReference type="Proteomes" id="UP000613512"/>
    </source>
</evidence>
<reference evidence="6" key="2">
    <citation type="submission" date="2020-09" db="EMBL/GenBank/DDBJ databases">
        <authorList>
            <person name="Sun Q."/>
            <person name="Zhou Y."/>
        </authorList>
    </citation>
    <scope>NUCLEOTIDE SEQUENCE</scope>
    <source>
        <strain evidence="6">CGMCC 1.12408</strain>
    </source>
</reference>
<dbReference type="GO" id="GO:0055086">
    <property type="term" value="P:nucleobase-containing small molecule metabolic process"/>
    <property type="evidence" value="ECO:0007669"/>
    <property type="project" value="UniProtKB-ARBA"/>
</dbReference>
<protein>
    <submittedName>
        <fullName evidence="6">Cytidine deaminase</fullName>
    </submittedName>
</protein>
<dbReference type="RefSeq" id="WP_077318140.1">
    <property type="nucleotide sequence ID" value="NZ_BMEY01000008.1"/>
</dbReference>
<gene>
    <name evidence="6" type="ORF">GCM10008025_18710</name>
</gene>
<keyword evidence="7" id="KW-1185">Reference proteome</keyword>
<evidence type="ECO:0000256" key="1">
    <source>
        <dbReference type="ARBA" id="ARBA00006576"/>
    </source>
</evidence>
<dbReference type="PROSITE" id="PS51747">
    <property type="entry name" value="CYT_DCMP_DEAMINASES_2"/>
    <property type="match status" value="1"/>
</dbReference>
<organism evidence="6 7">
    <name type="scientific">Ornithinibacillus halotolerans</name>
    <dbReference type="NCBI Taxonomy" id="1274357"/>
    <lineage>
        <taxon>Bacteria</taxon>
        <taxon>Bacillati</taxon>
        <taxon>Bacillota</taxon>
        <taxon>Bacilli</taxon>
        <taxon>Bacillales</taxon>
        <taxon>Bacillaceae</taxon>
        <taxon>Ornithinibacillus</taxon>
    </lineage>
</organism>
<name>A0A916RX98_9BACI</name>
<comment type="similarity">
    <text evidence="1">Belongs to the cytidine and deoxycytidylate deaminase family.</text>
</comment>
<dbReference type="GO" id="GO:0008270">
    <property type="term" value="F:zinc ion binding"/>
    <property type="evidence" value="ECO:0007669"/>
    <property type="project" value="InterPro"/>
</dbReference>
<dbReference type="GO" id="GO:0072527">
    <property type="term" value="P:pyrimidine-containing compound metabolic process"/>
    <property type="evidence" value="ECO:0007669"/>
    <property type="project" value="UniProtKB-ARBA"/>
</dbReference>
<keyword evidence="4" id="KW-0862">Zinc</keyword>
<dbReference type="InterPro" id="IPR016192">
    <property type="entry name" value="APOBEC/CMP_deaminase_Zn-bd"/>
</dbReference>
<dbReference type="EMBL" id="BMEY01000008">
    <property type="protein sequence ID" value="GGA75289.1"/>
    <property type="molecule type" value="Genomic_DNA"/>
</dbReference>
<dbReference type="GO" id="GO:0004126">
    <property type="term" value="F:cytidine deaminase activity"/>
    <property type="evidence" value="ECO:0007669"/>
    <property type="project" value="TreeGrafter"/>
</dbReference>
<dbReference type="PROSITE" id="PS00903">
    <property type="entry name" value="CYT_DCMP_DEAMINASES_1"/>
    <property type="match status" value="1"/>
</dbReference>
<proteinExistence type="inferred from homology"/>
<sequence length="129" mass="14135">MKMQELYKIAKETLNPRKISRNGEAGHVASALLTESGNVYTGVAITVPCSIGFCAEHSAIAAMVTAGESKIVKIVAVYEDGSILPPCGRCREFISQINDDNDNCGILLPDHVIRTLGELLPDRWDYKWN</sequence>
<reference evidence="6" key="1">
    <citation type="journal article" date="2014" name="Int. J. Syst. Evol. Microbiol.">
        <title>Complete genome sequence of Corynebacterium casei LMG S-19264T (=DSM 44701T), isolated from a smear-ripened cheese.</title>
        <authorList>
            <consortium name="US DOE Joint Genome Institute (JGI-PGF)"/>
            <person name="Walter F."/>
            <person name="Albersmeier A."/>
            <person name="Kalinowski J."/>
            <person name="Ruckert C."/>
        </authorList>
    </citation>
    <scope>NUCLEOTIDE SEQUENCE</scope>
    <source>
        <strain evidence="6">CGMCC 1.12408</strain>
    </source>
</reference>
<dbReference type="AlphaFoldDB" id="A0A916RX98"/>
<dbReference type="SUPFAM" id="SSF53927">
    <property type="entry name" value="Cytidine deaminase-like"/>
    <property type="match status" value="1"/>
</dbReference>
<feature type="domain" description="CMP/dCMP-type deaminase" evidence="5">
    <location>
        <begin position="1"/>
        <end position="127"/>
    </location>
</feature>
<dbReference type="InterPro" id="IPR016193">
    <property type="entry name" value="Cytidine_deaminase-like"/>
</dbReference>
<dbReference type="InterPro" id="IPR050202">
    <property type="entry name" value="Cyt/Deoxycyt_deaminase"/>
</dbReference>
<evidence type="ECO:0000256" key="4">
    <source>
        <dbReference type="ARBA" id="ARBA00022833"/>
    </source>
</evidence>
<dbReference type="Gene3D" id="3.40.140.10">
    <property type="entry name" value="Cytidine Deaminase, domain 2"/>
    <property type="match status" value="1"/>
</dbReference>
<evidence type="ECO:0000256" key="3">
    <source>
        <dbReference type="ARBA" id="ARBA00022801"/>
    </source>
</evidence>
<dbReference type="PANTHER" id="PTHR11644:SF2">
    <property type="entry name" value="CYTIDINE DEAMINASE"/>
    <property type="match status" value="1"/>
</dbReference>
<dbReference type="GO" id="GO:0005829">
    <property type="term" value="C:cytosol"/>
    <property type="evidence" value="ECO:0007669"/>
    <property type="project" value="TreeGrafter"/>
</dbReference>